<evidence type="ECO:0000256" key="9">
    <source>
        <dbReference type="SAM" id="Phobius"/>
    </source>
</evidence>
<feature type="transmembrane region" description="Helical" evidence="9">
    <location>
        <begin position="53"/>
        <end position="71"/>
    </location>
</feature>
<feature type="transmembrane region" description="Helical" evidence="9">
    <location>
        <begin position="141"/>
        <end position="163"/>
    </location>
</feature>
<reference evidence="12" key="1">
    <citation type="journal article" date="2019" name="Int. J. Syst. Evol. Microbiol.">
        <title>The Global Catalogue of Microorganisms (GCM) 10K type strain sequencing project: providing services to taxonomists for standard genome sequencing and annotation.</title>
        <authorList>
            <consortium name="The Broad Institute Genomics Platform"/>
            <consortium name="The Broad Institute Genome Sequencing Center for Infectious Disease"/>
            <person name="Wu L."/>
            <person name="Ma J."/>
        </authorList>
    </citation>
    <scope>NUCLEOTIDE SEQUENCE [LARGE SCALE GENOMIC DNA]</scope>
    <source>
        <strain evidence="12">CGMCC 4.7241</strain>
    </source>
</reference>
<dbReference type="EMBL" id="JBHRZH010000017">
    <property type="protein sequence ID" value="MFC3763093.1"/>
    <property type="molecule type" value="Genomic_DNA"/>
</dbReference>
<dbReference type="InterPro" id="IPR050482">
    <property type="entry name" value="Sensor_HK_TwoCompSys"/>
</dbReference>
<gene>
    <name evidence="11" type="ORF">ACFOUW_19785</name>
</gene>
<organism evidence="11 12">
    <name type="scientific">Tenggerimyces flavus</name>
    <dbReference type="NCBI Taxonomy" id="1708749"/>
    <lineage>
        <taxon>Bacteria</taxon>
        <taxon>Bacillati</taxon>
        <taxon>Actinomycetota</taxon>
        <taxon>Actinomycetes</taxon>
        <taxon>Propionibacteriales</taxon>
        <taxon>Nocardioidaceae</taxon>
        <taxon>Tenggerimyces</taxon>
    </lineage>
</organism>
<dbReference type="Proteomes" id="UP001595699">
    <property type="component" value="Unassembled WGS sequence"/>
</dbReference>
<keyword evidence="9" id="KW-0472">Membrane</keyword>
<keyword evidence="9" id="KW-1133">Transmembrane helix</keyword>
<sequence length="406" mass="43591">MDLQSAPPVGGRVLEWTNRWFDRAAPVIAAGAVVLASVGLLENMSDQGIELHAVVSGLIGIVCGVPVLFARRRLWPLFVVAALGWIVFLLWPAMAIASYYVGSTFRRRLELGLYVAATGVASAIAAVVSFAIGGYREYMAYLPNAVIALLVYVGLPLVVGLWVNARRQLLLSLRERAERAEREQAARSDRARTEERGRIAREMHDVVAHRVSLIVLHAGALEVSAKDPQTAETADLIRTTGREALADLRTVLGVLRSQDPIADKTLAPQPVLDDLDRLLEQSRAVGIDVRRTEVGDVRALPVTVERTAYRVIQEALTNVHKHAGAVRASVLLTYRPEQLEVVVENEASTGGATPMPASGFGLVGLAERVHLVGGTLSSEPRADGGFVVRATLPAAVAADQPVGDPA</sequence>
<name>A0ABV7YD83_9ACTN</name>
<feature type="transmembrane region" description="Helical" evidence="9">
    <location>
        <begin position="77"/>
        <end position="101"/>
    </location>
</feature>
<keyword evidence="8" id="KW-0902">Two-component regulatory system</keyword>
<evidence type="ECO:0000256" key="5">
    <source>
        <dbReference type="ARBA" id="ARBA00022741"/>
    </source>
</evidence>
<dbReference type="Pfam" id="PF07730">
    <property type="entry name" value="HisKA_3"/>
    <property type="match status" value="1"/>
</dbReference>
<evidence type="ECO:0000256" key="4">
    <source>
        <dbReference type="ARBA" id="ARBA00022679"/>
    </source>
</evidence>
<evidence type="ECO:0000259" key="10">
    <source>
        <dbReference type="Pfam" id="PF07730"/>
    </source>
</evidence>
<accession>A0ABV7YD83</accession>
<evidence type="ECO:0000256" key="6">
    <source>
        <dbReference type="ARBA" id="ARBA00022777"/>
    </source>
</evidence>
<feature type="domain" description="Signal transduction histidine kinase subgroup 3 dimerisation and phosphoacceptor" evidence="10">
    <location>
        <begin position="195"/>
        <end position="258"/>
    </location>
</feature>
<keyword evidence="7" id="KW-0067">ATP-binding</keyword>
<evidence type="ECO:0000256" key="8">
    <source>
        <dbReference type="ARBA" id="ARBA00023012"/>
    </source>
</evidence>
<dbReference type="PANTHER" id="PTHR24421:SF10">
    <property type="entry name" value="NITRATE_NITRITE SENSOR PROTEIN NARQ"/>
    <property type="match status" value="1"/>
</dbReference>
<dbReference type="RefSeq" id="WP_205119825.1">
    <property type="nucleotide sequence ID" value="NZ_JAFBCM010000001.1"/>
</dbReference>
<dbReference type="Gene3D" id="1.20.5.1930">
    <property type="match status" value="1"/>
</dbReference>
<keyword evidence="12" id="KW-1185">Reference proteome</keyword>
<dbReference type="InterPro" id="IPR036890">
    <property type="entry name" value="HATPase_C_sf"/>
</dbReference>
<evidence type="ECO:0000256" key="3">
    <source>
        <dbReference type="ARBA" id="ARBA00022553"/>
    </source>
</evidence>
<dbReference type="Gene3D" id="3.30.565.10">
    <property type="entry name" value="Histidine kinase-like ATPase, C-terminal domain"/>
    <property type="match status" value="1"/>
</dbReference>
<dbReference type="PANTHER" id="PTHR24421">
    <property type="entry name" value="NITRATE/NITRITE SENSOR PROTEIN NARX-RELATED"/>
    <property type="match status" value="1"/>
</dbReference>
<comment type="caution">
    <text evidence="11">The sequence shown here is derived from an EMBL/GenBank/DDBJ whole genome shotgun (WGS) entry which is preliminary data.</text>
</comment>
<dbReference type="GO" id="GO:0016301">
    <property type="term" value="F:kinase activity"/>
    <property type="evidence" value="ECO:0007669"/>
    <property type="project" value="UniProtKB-KW"/>
</dbReference>
<evidence type="ECO:0000313" key="12">
    <source>
        <dbReference type="Proteomes" id="UP001595699"/>
    </source>
</evidence>
<dbReference type="InterPro" id="IPR011712">
    <property type="entry name" value="Sig_transdc_His_kin_sub3_dim/P"/>
</dbReference>
<feature type="transmembrane region" description="Helical" evidence="9">
    <location>
        <begin position="113"/>
        <end position="135"/>
    </location>
</feature>
<dbReference type="EC" id="2.7.13.3" evidence="2"/>
<keyword evidence="5" id="KW-0547">Nucleotide-binding</keyword>
<proteinExistence type="predicted"/>
<keyword evidence="6 11" id="KW-0418">Kinase</keyword>
<evidence type="ECO:0000313" key="11">
    <source>
        <dbReference type="EMBL" id="MFC3763093.1"/>
    </source>
</evidence>
<dbReference type="SUPFAM" id="SSF55874">
    <property type="entry name" value="ATPase domain of HSP90 chaperone/DNA topoisomerase II/histidine kinase"/>
    <property type="match status" value="1"/>
</dbReference>
<keyword evidence="4" id="KW-0808">Transferase</keyword>
<dbReference type="CDD" id="cd16917">
    <property type="entry name" value="HATPase_UhpB-NarQ-NarX-like"/>
    <property type="match status" value="1"/>
</dbReference>
<evidence type="ECO:0000256" key="7">
    <source>
        <dbReference type="ARBA" id="ARBA00022840"/>
    </source>
</evidence>
<protein>
    <recommendedName>
        <fullName evidence="2">histidine kinase</fullName>
        <ecNumber evidence="2">2.7.13.3</ecNumber>
    </recommendedName>
</protein>
<evidence type="ECO:0000256" key="2">
    <source>
        <dbReference type="ARBA" id="ARBA00012438"/>
    </source>
</evidence>
<keyword evidence="3" id="KW-0597">Phosphoprotein</keyword>
<evidence type="ECO:0000256" key="1">
    <source>
        <dbReference type="ARBA" id="ARBA00000085"/>
    </source>
</evidence>
<keyword evidence="9" id="KW-0812">Transmembrane</keyword>
<comment type="catalytic activity">
    <reaction evidence="1">
        <text>ATP + protein L-histidine = ADP + protein N-phospho-L-histidine.</text>
        <dbReference type="EC" id="2.7.13.3"/>
    </reaction>
</comment>